<dbReference type="Proteomes" id="UP000828251">
    <property type="component" value="Unassembled WGS sequence"/>
</dbReference>
<evidence type="ECO:0000313" key="1">
    <source>
        <dbReference type="EMBL" id="KAH1064266.1"/>
    </source>
</evidence>
<feature type="non-terminal residue" evidence="1">
    <location>
        <position position="72"/>
    </location>
</feature>
<keyword evidence="2" id="KW-1185">Reference proteome</keyword>
<proteinExistence type="predicted"/>
<protein>
    <submittedName>
        <fullName evidence="1">Uncharacterized protein</fullName>
    </submittedName>
</protein>
<accession>A0A9D3ZRW4</accession>
<sequence>MLLSSWYSIITHNASQKVIQSQLGYETIWIFRSGETHRGYVVTVGTQSIQSQHVHTTREHQGEKLIKTLTNA</sequence>
<evidence type="ECO:0000313" key="2">
    <source>
        <dbReference type="Proteomes" id="UP000828251"/>
    </source>
</evidence>
<dbReference type="AlphaFoldDB" id="A0A9D3ZRW4"/>
<name>A0A9D3ZRW4_9ROSI</name>
<gene>
    <name evidence="1" type="ORF">J1N35_029253</name>
</gene>
<dbReference type="EMBL" id="JAIQCV010000009">
    <property type="protein sequence ID" value="KAH1064266.1"/>
    <property type="molecule type" value="Genomic_DNA"/>
</dbReference>
<reference evidence="1 2" key="1">
    <citation type="journal article" date="2021" name="Plant Biotechnol. J.">
        <title>Multi-omics assisted identification of the key and species-specific regulatory components of drought-tolerant mechanisms in Gossypium stocksii.</title>
        <authorList>
            <person name="Yu D."/>
            <person name="Ke L."/>
            <person name="Zhang D."/>
            <person name="Wu Y."/>
            <person name="Sun Y."/>
            <person name="Mei J."/>
            <person name="Sun J."/>
            <person name="Sun Y."/>
        </authorList>
    </citation>
    <scope>NUCLEOTIDE SEQUENCE [LARGE SCALE GENOMIC DNA]</scope>
    <source>
        <strain evidence="2">cv. E1</strain>
        <tissue evidence="1">Leaf</tissue>
    </source>
</reference>
<comment type="caution">
    <text evidence="1">The sequence shown here is derived from an EMBL/GenBank/DDBJ whole genome shotgun (WGS) entry which is preliminary data.</text>
</comment>
<organism evidence="1 2">
    <name type="scientific">Gossypium stocksii</name>
    <dbReference type="NCBI Taxonomy" id="47602"/>
    <lineage>
        <taxon>Eukaryota</taxon>
        <taxon>Viridiplantae</taxon>
        <taxon>Streptophyta</taxon>
        <taxon>Embryophyta</taxon>
        <taxon>Tracheophyta</taxon>
        <taxon>Spermatophyta</taxon>
        <taxon>Magnoliopsida</taxon>
        <taxon>eudicotyledons</taxon>
        <taxon>Gunneridae</taxon>
        <taxon>Pentapetalae</taxon>
        <taxon>rosids</taxon>
        <taxon>malvids</taxon>
        <taxon>Malvales</taxon>
        <taxon>Malvaceae</taxon>
        <taxon>Malvoideae</taxon>
        <taxon>Gossypium</taxon>
    </lineage>
</organism>